<keyword evidence="2" id="KW-1185">Reference proteome</keyword>
<dbReference type="Proteomes" id="UP000299102">
    <property type="component" value="Unassembled WGS sequence"/>
</dbReference>
<sequence>MDSQNPPIKNPEFYPIKTISAYAHRGLNIPAIASLRQTADGCCGGRSHLGIGVAREQWCSEAMISLL</sequence>
<reference evidence="1 2" key="1">
    <citation type="journal article" date="2019" name="Commun. Biol.">
        <title>The bagworm genome reveals a unique fibroin gene that provides high tensile strength.</title>
        <authorList>
            <person name="Kono N."/>
            <person name="Nakamura H."/>
            <person name="Ohtoshi R."/>
            <person name="Tomita M."/>
            <person name="Numata K."/>
            <person name="Arakawa K."/>
        </authorList>
    </citation>
    <scope>NUCLEOTIDE SEQUENCE [LARGE SCALE GENOMIC DNA]</scope>
</reference>
<evidence type="ECO:0000313" key="1">
    <source>
        <dbReference type="EMBL" id="GBP78145.1"/>
    </source>
</evidence>
<evidence type="ECO:0000313" key="2">
    <source>
        <dbReference type="Proteomes" id="UP000299102"/>
    </source>
</evidence>
<dbReference type="EMBL" id="BGZK01001359">
    <property type="protein sequence ID" value="GBP78145.1"/>
    <property type="molecule type" value="Genomic_DNA"/>
</dbReference>
<name>A0A4C1YV47_EUMVA</name>
<accession>A0A4C1YV47</accession>
<protein>
    <submittedName>
        <fullName evidence="1">Uncharacterized protein</fullName>
    </submittedName>
</protein>
<organism evidence="1 2">
    <name type="scientific">Eumeta variegata</name>
    <name type="common">Bagworm moth</name>
    <name type="synonym">Eumeta japonica</name>
    <dbReference type="NCBI Taxonomy" id="151549"/>
    <lineage>
        <taxon>Eukaryota</taxon>
        <taxon>Metazoa</taxon>
        <taxon>Ecdysozoa</taxon>
        <taxon>Arthropoda</taxon>
        <taxon>Hexapoda</taxon>
        <taxon>Insecta</taxon>
        <taxon>Pterygota</taxon>
        <taxon>Neoptera</taxon>
        <taxon>Endopterygota</taxon>
        <taxon>Lepidoptera</taxon>
        <taxon>Glossata</taxon>
        <taxon>Ditrysia</taxon>
        <taxon>Tineoidea</taxon>
        <taxon>Psychidae</taxon>
        <taxon>Oiketicinae</taxon>
        <taxon>Eumeta</taxon>
    </lineage>
</organism>
<dbReference type="AlphaFoldDB" id="A0A4C1YV47"/>
<gene>
    <name evidence="1" type="ORF">EVAR_99179_1</name>
</gene>
<comment type="caution">
    <text evidence="1">The sequence shown here is derived from an EMBL/GenBank/DDBJ whole genome shotgun (WGS) entry which is preliminary data.</text>
</comment>
<proteinExistence type="predicted"/>